<evidence type="ECO:0000256" key="5">
    <source>
        <dbReference type="ARBA" id="ARBA00022946"/>
    </source>
</evidence>
<evidence type="ECO:0000259" key="10">
    <source>
        <dbReference type="Pfam" id="PF21392"/>
    </source>
</evidence>
<feature type="domain" description="Ubiquinone biosynthesis protein COQ9 HTH" evidence="10">
    <location>
        <begin position="82"/>
        <end position="104"/>
    </location>
</feature>
<evidence type="ECO:0000313" key="12">
    <source>
        <dbReference type="Proteomes" id="UP000822476"/>
    </source>
</evidence>
<evidence type="ECO:0000256" key="4">
    <source>
        <dbReference type="ARBA" id="ARBA00022688"/>
    </source>
</evidence>
<dbReference type="Pfam" id="PF08511">
    <property type="entry name" value="COQ9"/>
    <property type="match status" value="1"/>
</dbReference>
<dbReference type="GO" id="GO:0006744">
    <property type="term" value="P:ubiquinone biosynthetic process"/>
    <property type="evidence" value="ECO:0007669"/>
    <property type="project" value="UniProtKB-UniRule"/>
</dbReference>
<proteinExistence type="inferred from homology"/>
<keyword evidence="7 8" id="KW-0496">Mitochondrion</keyword>
<comment type="similarity">
    <text evidence="3 8">Belongs to the COQ9 family.</text>
</comment>
<dbReference type="AlphaFoldDB" id="A0A8S9YW90"/>
<accession>A0A8S9YW90</accession>
<evidence type="ECO:0000256" key="3">
    <source>
        <dbReference type="ARBA" id="ARBA00010766"/>
    </source>
</evidence>
<sequence length="313" mass="34930">MVSRSTHVFRLILREKLCGPLIPRRTVVYRNVPYRASELPRQPLSSFRWAQFSSSTTSEQSSGGKTGEGYSTLHLDLTAAELRTRVLEAALTYVPQHGWSRKAVEMACLDGGFPPGLHTLALPQGGIDLVLYFYASRNQQLADAMIEWHVSQTASVSTPDQGVDPRFQSSKEVDAFLYRALRFRLEKILPVLPMWPQALGLLALPSNVPSSVGLLAQLVDEVWAQAGDRSTDMTWYAKRLGLAYVYNLTEVFMLQDSSAGLTDSWRFLESRIADLRSLKQMNLQLKAVSSMLRDGFFALGNVTCNILGLARRS</sequence>
<dbReference type="PANTHER" id="PTHR21427:SF19">
    <property type="entry name" value="UBIQUINONE BIOSYNTHESIS PROTEIN COQ9, MITOCHONDRIAL"/>
    <property type="match status" value="1"/>
</dbReference>
<comment type="caution">
    <text evidence="11">The sequence shown here is derived from an EMBL/GenBank/DDBJ whole genome shotgun (WGS) entry which is preliminary data.</text>
</comment>
<keyword evidence="6 8" id="KW-0446">Lipid-binding</keyword>
<comment type="function">
    <text evidence="8">Membrane-associated protein that warps the membrane surface to access and bind aromatic isoprenes with high specificity, including ubiquinone (CoQ) isoprene intermediates and presents them directly to Coq7, therefore facilitating the Coq7-mediated hydroxylase step. Participates in the biosynthesis of coenzyme Q, also named ubiquinone, an essential lipid-soluble electron transporter for aerobic cellular respiration.</text>
</comment>
<evidence type="ECO:0000259" key="9">
    <source>
        <dbReference type="Pfam" id="PF08511"/>
    </source>
</evidence>
<dbReference type="GO" id="GO:0005743">
    <property type="term" value="C:mitochondrial inner membrane"/>
    <property type="evidence" value="ECO:0007669"/>
    <property type="project" value="TreeGrafter"/>
</dbReference>
<dbReference type="Gene3D" id="1.10.357.10">
    <property type="entry name" value="Tetracycline Repressor, domain 2"/>
    <property type="match status" value="1"/>
</dbReference>
<evidence type="ECO:0000256" key="1">
    <source>
        <dbReference type="ARBA" id="ARBA00004173"/>
    </source>
</evidence>
<dbReference type="FunFam" id="1.10.357.10:FF:000004">
    <property type="entry name" value="Ubiquinone biosynthesis protein COQ9, mitochondrial"/>
    <property type="match status" value="1"/>
</dbReference>
<name>A0A8S9YW90_9TREM</name>
<feature type="domain" description="COQ9 C-terminal" evidence="9">
    <location>
        <begin position="209"/>
        <end position="278"/>
    </location>
</feature>
<keyword evidence="4 8" id="KW-0831">Ubiquinone biosynthesis</keyword>
<dbReference type="NCBIfam" id="TIGR02396">
    <property type="entry name" value="diverge_rpsU"/>
    <property type="match status" value="1"/>
</dbReference>
<dbReference type="PANTHER" id="PTHR21427">
    <property type="entry name" value="UBIQUINONE BIOSYNTHESIS PROTEIN COQ9, MITOCHONDRIAL"/>
    <property type="match status" value="1"/>
</dbReference>
<evidence type="ECO:0000256" key="6">
    <source>
        <dbReference type="ARBA" id="ARBA00023121"/>
    </source>
</evidence>
<gene>
    <name evidence="11" type="ORF">EG68_05371</name>
</gene>
<dbReference type="Proteomes" id="UP000822476">
    <property type="component" value="Unassembled WGS sequence"/>
</dbReference>
<evidence type="ECO:0000256" key="7">
    <source>
        <dbReference type="ARBA" id="ARBA00023128"/>
    </source>
</evidence>
<keyword evidence="5" id="KW-0809">Transit peptide</keyword>
<dbReference type="InterPro" id="IPR012762">
    <property type="entry name" value="Ubiq_biosynth_COQ9"/>
</dbReference>
<dbReference type="InterPro" id="IPR013718">
    <property type="entry name" value="COQ9_C"/>
</dbReference>
<evidence type="ECO:0000256" key="8">
    <source>
        <dbReference type="RuleBase" id="RU366063"/>
    </source>
</evidence>
<organism evidence="11 12">
    <name type="scientific">Paragonimus skrjabini miyazakii</name>
    <dbReference type="NCBI Taxonomy" id="59628"/>
    <lineage>
        <taxon>Eukaryota</taxon>
        <taxon>Metazoa</taxon>
        <taxon>Spiralia</taxon>
        <taxon>Lophotrochozoa</taxon>
        <taxon>Platyhelminthes</taxon>
        <taxon>Trematoda</taxon>
        <taxon>Digenea</taxon>
        <taxon>Plagiorchiida</taxon>
        <taxon>Troglotremata</taxon>
        <taxon>Troglotrematidae</taxon>
        <taxon>Paragonimus</taxon>
    </lineage>
</organism>
<comment type="pathway">
    <text evidence="2 8">Cofactor biosynthesis; ubiquinone biosynthesis.</text>
</comment>
<comment type="subcellular location">
    <subcellularLocation>
        <location evidence="1 8">Mitochondrion</location>
    </subcellularLocation>
</comment>
<dbReference type="OrthoDB" id="619536at2759"/>
<keyword evidence="12" id="KW-1185">Reference proteome</keyword>
<evidence type="ECO:0000256" key="2">
    <source>
        <dbReference type="ARBA" id="ARBA00004749"/>
    </source>
</evidence>
<protein>
    <recommendedName>
        <fullName evidence="8">Ubiquinone biosynthesis protein</fullName>
    </recommendedName>
</protein>
<dbReference type="GO" id="GO:0008289">
    <property type="term" value="F:lipid binding"/>
    <property type="evidence" value="ECO:0007669"/>
    <property type="project" value="UniProtKB-UniRule"/>
</dbReference>
<evidence type="ECO:0000313" key="11">
    <source>
        <dbReference type="EMBL" id="KAF7257241.1"/>
    </source>
</evidence>
<dbReference type="InterPro" id="IPR048674">
    <property type="entry name" value="COQ9_HTH"/>
</dbReference>
<dbReference type="EMBL" id="JTDE01002524">
    <property type="protein sequence ID" value="KAF7257241.1"/>
    <property type="molecule type" value="Genomic_DNA"/>
</dbReference>
<reference evidence="11" key="1">
    <citation type="submission" date="2019-07" db="EMBL/GenBank/DDBJ databases">
        <title>Annotation for the trematode Paragonimus miyazaki's.</title>
        <authorList>
            <person name="Choi Y.-J."/>
        </authorList>
    </citation>
    <scope>NUCLEOTIDE SEQUENCE</scope>
    <source>
        <strain evidence="11">Japan</strain>
    </source>
</reference>
<dbReference type="Pfam" id="PF21392">
    <property type="entry name" value="COQ9_N"/>
    <property type="match status" value="1"/>
</dbReference>